<evidence type="ECO:0000313" key="2">
    <source>
        <dbReference type="EMBL" id="CAD8815613.1"/>
    </source>
</evidence>
<gene>
    <name evidence="2" type="ORF">TOLI1172_LOCUS1</name>
</gene>
<accession>A0A7S1EP87</accession>
<dbReference type="InterPro" id="IPR001932">
    <property type="entry name" value="PPM-type_phosphatase-like_dom"/>
</dbReference>
<organism evidence="2">
    <name type="scientific">Timspurckia oligopyrenoides</name>
    <dbReference type="NCBI Taxonomy" id="708627"/>
    <lineage>
        <taxon>Eukaryota</taxon>
        <taxon>Rhodophyta</taxon>
        <taxon>Bangiophyceae</taxon>
        <taxon>Porphyridiales</taxon>
        <taxon>Porphyridiaceae</taxon>
        <taxon>Timspurckia</taxon>
    </lineage>
</organism>
<dbReference type="PROSITE" id="PS51746">
    <property type="entry name" value="PPM_2"/>
    <property type="match status" value="1"/>
</dbReference>
<reference evidence="2" key="1">
    <citation type="submission" date="2021-01" db="EMBL/GenBank/DDBJ databases">
        <authorList>
            <person name="Corre E."/>
            <person name="Pelletier E."/>
            <person name="Niang G."/>
            <person name="Scheremetjew M."/>
            <person name="Finn R."/>
            <person name="Kale V."/>
            <person name="Holt S."/>
            <person name="Cochrane G."/>
            <person name="Meng A."/>
            <person name="Brown T."/>
            <person name="Cohen L."/>
        </authorList>
    </citation>
    <scope>NUCLEOTIDE SEQUENCE</scope>
    <source>
        <strain evidence="2">CCMP3278</strain>
    </source>
</reference>
<dbReference type="InterPro" id="IPR036457">
    <property type="entry name" value="PPM-type-like_dom_sf"/>
</dbReference>
<dbReference type="EMBL" id="HBFP01000002">
    <property type="protein sequence ID" value="CAD8815613.1"/>
    <property type="molecule type" value="Transcribed_RNA"/>
</dbReference>
<evidence type="ECO:0000259" key="1">
    <source>
        <dbReference type="PROSITE" id="PS51746"/>
    </source>
</evidence>
<protein>
    <recommendedName>
        <fullName evidence="1">PPM-type phosphatase domain-containing protein</fullName>
    </recommendedName>
</protein>
<dbReference type="Pfam" id="PF00481">
    <property type="entry name" value="PP2C"/>
    <property type="match status" value="2"/>
</dbReference>
<sequence>MYSGYSGPTACDIAHKKLRSNLKASKGYDSDQCWNLAESLEKAMLRTQGDIYEKWTDTGIRHGVHSTVVLVRDGHIVCSNAGGGSAVICRADGYIGMLTEASDRLDMIEKPSARVFGLDWEDEFIVIGCPEFWKFMQVNRSVNMAKAALCKYRDVKYASQKLASAALASGAKKDVSVMIILLNSNCAFSKSTANPNQDGTNSNLRPKLSLKGSDEMSISDVSIVSDSGELVPQKSLFRGSGPKAPNVFEARRAHTTHFASMRGPFM</sequence>
<dbReference type="SUPFAM" id="SSF81606">
    <property type="entry name" value="PP2C-like"/>
    <property type="match status" value="1"/>
</dbReference>
<proteinExistence type="predicted"/>
<name>A0A7S1EP87_9RHOD</name>
<dbReference type="AlphaFoldDB" id="A0A7S1EP87"/>
<feature type="domain" description="PPM-type phosphatase" evidence="1">
    <location>
        <begin position="1"/>
        <end position="182"/>
    </location>
</feature>
<dbReference type="Gene3D" id="3.60.40.10">
    <property type="entry name" value="PPM-type phosphatase domain"/>
    <property type="match status" value="2"/>
</dbReference>